<dbReference type="GO" id="GO:0003690">
    <property type="term" value="F:double-stranded DNA binding"/>
    <property type="evidence" value="ECO:0007669"/>
    <property type="project" value="TreeGrafter"/>
</dbReference>
<dbReference type="GO" id="GO:0000709">
    <property type="term" value="P:meiotic joint molecule formation"/>
    <property type="evidence" value="ECO:0007669"/>
    <property type="project" value="TreeGrafter"/>
</dbReference>
<dbReference type="Gene3D" id="1.10.10.10">
    <property type="entry name" value="Winged helix-like DNA-binding domain superfamily/Winged helix DNA-binding domain"/>
    <property type="match status" value="1"/>
</dbReference>
<evidence type="ECO:0000313" key="12">
    <source>
        <dbReference type="EMBL" id="KAJ1984891.1"/>
    </source>
</evidence>
<evidence type="ECO:0000259" key="11">
    <source>
        <dbReference type="Pfam" id="PF18517"/>
    </source>
</evidence>
<evidence type="ECO:0000256" key="4">
    <source>
        <dbReference type="ARBA" id="ARBA00023054"/>
    </source>
</evidence>
<feature type="coiled-coil region" evidence="8">
    <location>
        <begin position="118"/>
        <end position="182"/>
    </location>
</feature>
<keyword evidence="6" id="KW-0539">Nucleus</keyword>
<evidence type="ECO:0000256" key="8">
    <source>
        <dbReference type="SAM" id="Coils"/>
    </source>
</evidence>
<dbReference type="Pfam" id="PF07106">
    <property type="entry name" value="WHD_TBPIP"/>
    <property type="match status" value="1"/>
</dbReference>
<evidence type="ECO:0000256" key="6">
    <source>
        <dbReference type="ARBA" id="ARBA00023242"/>
    </source>
</evidence>
<dbReference type="GO" id="GO:0120231">
    <property type="term" value="C:DNA recombinase auxiliary factor complex"/>
    <property type="evidence" value="ECO:0007669"/>
    <property type="project" value="TreeGrafter"/>
</dbReference>
<comment type="similarity">
    <text evidence="2">Belongs to the HOP2 family.</text>
</comment>
<feature type="region of interest" description="Disordered" evidence="9">
    <location>
        <begin position="1"/>
        <end position="27"/>
    </location>
</feature>
<keyword evidence="5" id="KW-0233">DNA recombination</keyword>
<evidence type="ECO:0000256" key="7">
    <source>
        <dbReference type="ARBA" id="ARBA00023254"/>
    </source>
</evidence>
<evidence type="ECO:0000259" key="10">
    <source>
        <dbReference type="Pfam" id="PF07106"/>
    </source>
</evidence>
<keyword evidence="13" id="KW-1185">Reference proteome</keyword>
<feature type="domain" description="Homologous-pairing protein 2 winged helix" evidence="10">
    <location>
        <begin position="60"/>
        <end position="106"/>
    </location>
</feature>
<feature type="domain" description="Leucine zipper with capping helix" evidence="11">
    <location>
        <begin position="188"/>
        <end position="243"/>
    </location>
</feature>
<protein>
    <recommendedName>
        <fullName evidence="3">Homologous-pairing protein 2 homolog</fullName>
    </recommendedName>
</protein>
<dbReference type="OrthoDB" id="272266at2759"/>
<sequence length="255" mass="28625">MNSLPDSKKTPSRLRAMAPPSKRAKTSDGTFDVVSQLVSTVQVGIALCYERLKESLTGGPDNKTDICNNLHGALTKPNIQKILVQLQERGEIHGKTYGKQTVFVAKQDDQEAPSAEELTTMDQEIERLKAEVADHKDQQRQLSSTLGGLNSTLTTEQIKERIDQLTKENDEFEARLATLRSGDNVMSEADKKRIEKAFDENRKHWKKRKQMFKDILDPITEFMPGKPKDFMAEIGIETDEDAGVDIKANPLEAIQ</sequence>
<keyword evidence="4 8" id="KW-0175">Coiled coil</keyword>
<comment type="caution">
    <text evidence="12">The sequence shown here is derived from an EMBL/GenBank/DDBJ whole genome shotgun (WGS) entry which is preliminary data.</text>
</comment>
<dbReference type="Pfam" id="PF18517">
    <property type="entry name" value="LZ3wCH"/>
    <property type="match status" value="1"/>
</dbReference>
<evidence type="ECO:0000313" key="13">
    <source>
        <dbReference type="Proteomes" id="UP001151582"/>
    </source>
</evidence>
<evidence type="ECO:0000256" key="1">
    <source>
        <dbReference type="ARBA" id="ARBA00004123"/>
    </source>
</evidence>
<evidence type="ECO:0000256" key="2">
    <source>
        <dbReference type="ARBA" id="ARBA00007922"/>
    </source>
</evidence>
<evidence type="ECO:0000256" key="3">
    <source>
        <dbReference type="ARBA" id="ARBA00016093"/>
    </source>
</evidence>
<dbReference type="GO" id="GO:0000794">
    <property type="term" value="C:condensed nuclear chromosome"/>
    <property type="evidence" value="ECO:0007669"/>
    <property type="project" value="TreeGrafter"/>
</dbReference>
<dbReference type="GO" id="GO:0120230">
    <property type="term" value="F:recombinase activator activity"/>
    <property type="evidence" value="ECO:0007669"/>
    <property type="project" value="TreeGrafter"/>
</dbReference>
<dbReference type="GO" id="GO:0010774">
    <property type="term" value="P:meiotic strand invasion involved in reciprocal meiotic recombination"/>
    <property type="evidence" value="ECO:0007669"/>
    <property type="project" value="TreeGrafter"/>
</dbReference>
<evidence type="ECO:0000256" key="9">
    <source>
        <dbReference type="SAM" id="MobiDB-lite"/>
    </source>
</evidence>
<reference evidence="12" key="1">
    <citation type="submission" date="2022-07" db="EMBL/GenBank/DDBJ databases">
        <title>Phylogenomic reconstructions and comparative analyses of Kickxellomycotina fungi.</title>
        <authorList>
            <person name="Reynolds N.K."/>
            <person name="Stajich J.E."/>
            <person name="Barry K."/>
            <person name="Grigoriev I.V."/>
            <person name="Crous P."/>
            <person name="Smith M.E."/>
        </authorList>
    </citation>
    <scope>NUCLEOTIDE SEQUENCE</scope>
    <source>
        <strain evidence="12">RSA 567</strain>
    </source>
</reference>
<name>A0A9W8EBC9_9FUNG</name>
<dbReference type="GO" id="GO:0007129">
    <property type="term" value="P:homologous chromosome pairing at meiosis"/>
    <property type="evidence" value="ECO:0007669"/>
    <property type="project" value="TreeGrafter"/>
</dbReference>
<dbReference type="Proteomes" id="UP001151582">
    <property type="component" value="Unassembled WGS sequence"/>
</dbReference>
<dbReference type="InterPro" id="IPR036388">
    <property type="entry name" value="WH-like_DNA-bd_sf"/>
</dbReference>
<keyword evidence="7" id="KW-0469">Meiosis</keyword>
<accession>A0A9W8EBC9</accession>
<dbReference type="PANTHER" id="PTHR15938:SF0">
    <property type="entry name" value="HOMOLOGOUS-PAIRING PROTEIN 2 HOMOLOG"/>
    <property type="match status" value="1"/>
</dbReference>
<dbReference type="PANTHER" id="PTHR15938">
    <property type="entry name" value="TBP-1 INTERACTING PROTEIN"/>
    <property type="match status" value="1"/>
</dbReference>
<dbReference type="InterPro" id="IPR040661">
    <property type="entry name" value="LZ3wCH"/>
</dbReference>
<evidence type="ECO:0000256" key="5">
    <source>
        <dbReference type="ARBA" id="ARBA00023172"/>
    </source>
</evidence>
<proteinExistence type="inferred from homology"/>
<dbReference type="AlphaFoldDB" id="A0A9W8EBC9"/>
<dbReference type="EMBL" id="JANBQB010000008">
    <property type="protein sequence ID" value="KAJ1984891.1"/>
    <property type="molecule type" value="Genomic_DNA"/>
</dbReference>
<organism evidence="12 13">
    <name type="scientific">Dimargaris verticillata</name>
    <dbReference type="NCBI Taxonomy" id="2761393"/>
    <lineage>
        <taxon>Eukaryota</taxon>
        <taxon>Fungi</taxon>
        <taxon>Fungi incertae sedis</taxon>
        <taxon>Zoopagomycota</taxon>
        <taxon>Kickxellomycotina</taxon>
        <taxon>Dimargaritomycetes</taxon>
        <taxon>Dimargaritales</taxon>
        <taxon>Dimargaritaceae</taxon>
        <taxon>Dimargaris</taxon>
    </lineage>
</organism>
<dbReference type="InterPro" id="IPR010776">
    <property type="entry name" value="Hop2_WH_dom"/>
</dbReference>
<gene>
    <name evidence="12" type="ORF">H4R34_000342</name>
</gene>
<comment type="subcellular location">
    <subcellularLocation>
        <location evidence="1">Nucleus</location>
    </subcellularLocation>
</comment>